<dbReference type="PANTHER" id="PTHR36460">
    <property type="entry name" value="UPF0132 DOMAIN PROTEIN (AFU_ORTHOLOGUE AFUA_3G10255)"/>
    <property type="match status" value="1"/>
</dbReference>
<evidence type="ECO:0000256" key="1">
    <source>
        <dbReference type="ARBA" id="ARBA00004141"/>
    </source>
</evidence>
<keyword evidence="2 6" id="KW-0812">Transmembrane</keyword>
<feature type="transmembrane region" description="Helical" evidence="6">
    <location>
        <begin position="114"/>
        <end position="135"/>
    </location>
</feature>
<evidence type="ECO:0000313" key="8">
    <source>
        <dbReference type="Proteomes" id="UP000567179"/>
    </source>
</evidence>
<dbReference type="EMBL" id="JAACJJ010000056">
    <property type="protein sequence ID" value="KAF5313114.1"/>
    <property type="molecule type" value="Genomic_DNA"/>
</dbReference>
<gene>
    <name evidence="7" type="ORF">D9619_003185</name>
</gene>
<proteinExistence type="predicted"/>
<evidence type="ECO:0000256" key="6">
    <source>
        <dbReference type="SAM" id="Phobius"/>
    </source>
</evidence>
<dbReference type="PANTHER" id="PTHR36460:SF1">
    <property type="entry name" value="UPF0132 DOMAIN PROTEIN (AFU_ORTHOLOGUE AFUA_3G10255)"/>
    <property type="match status" value="1"/>
</dbReference>
<accession>A0A8H5AY25</accession>
<comment type="subcellular location">
    <subcellularLocation>
        <location evidence="1">Membrane</location>
        <topology evidence="1">Multi-pass membrane protein</topology>
    </subcellularLocation>
</comment>
<keyword evidence="3 6" id="KW-1133">Transmembrane helix</keyword>
<dbReference type="OrthoDB" id="5546837at2759"/>
<keyword evidence="4 6" id="KW-0472">Membrane</keyword>
<evidence type="ECO:0000256" key="2">
    <source>
        <dbReference type="ARBA" id="ARBA00022692"/>
    </source>
</evidence>
<keyword evidence="8" id="KW-1185">Reference proteome</keyword>
<dbReference type="GO" id="GO:0016020">
    <property type="term" value="C:membrane"/>
    <property type="evidence" value="ECO:0007669"/>
    <property type="project" value="UniProtKB-SubCell"/>
</dbReference>
<feature type="region of interest" description="Disordered" evidence="5">
    <location>
        <begin position="1"/>
        <end position="31"/>
    </location>
</feature>
<evidence type="ECO:0000256" key="3">
    <source>
        <dbReference type="ARBA" id="ARBA00022989"/>
    </source>
</evidence>
<dbReference type="AlphaFoldDB" id="A0A8H5AY25"/>
<feature type="transmembrane region" description="Helical" evidence="6">
    <location>
        <begin position="83"/>
        <end position="102"/>
    </location>
</feature>
<evidence type="ECO:0000313" key="7">
    <source>
        <dbReference type="EMBL" id="KAF5313114.1"/>
    </source>
</evidence>
<reference evidence="7 8" key="1">
    <citation type="journal article" date="2020" name="ISME J.">
        <title>Uncovering the hidden diversity of litter-decomposition mechanisms in mushroom-forming fungi.</title>
        <authorList>
            <person name="Floudas D."/>
            <person name="Bentzer J."/>
            <person name="Ahren D."/>
            <person name="Johansson T."/>
            <person name="Persson P."/>
            <person name="Tunlid A."/>
        </authorList>
    </citation>
    <scope>NUCLEOTIDE SEQUENCE [LARGE SCALE GENOMIC DNA]</scope>
    <source>
        <strain evidence="7 8">CBS 101986</strain>
    </source>
</reference>
<evidence type="ECO:0000256" key="5">
    <source>
        <dbReference type="SAM" id="MobiDB-lite"/>
    </source>
</evidence>
<evidence type="ECO:0000256" key="4">
    <source>
        <dbReference type="ARBA" id="ARBA00023136"/>
    </source>
</evidence>
<name>A0A8H5AY25_9AGAR</name>
<dbReference type="Proteomes" id="UP000567179">
    <property type="component" value="Unassembled WGS sequence"/>
</dbReference>
<comment type="caution">
    <text evidence="7">The sequence shown here is derived from an EMBL/GenBank/DDBJ whole genome shotgun (WGS) entry which is preliminary data.</text>
</comment>
<organism evidence="7 8">
    <name type="scientific">Psilocybe cf. subviscida</name>
    <dbReference type="NCBI Taxonomy" id="2480587"/>
    <lineage>
        <taxon>Eukaryota</taxon>
        <taxon>Fungi</taxon>
        <taxon>Dikarya</taxon>
        <taxon>Basidiomycota</taxon>
        <taxon>Agaricomycotina</taxon>
        <taxon>Agaricomycetes</taxon>
        <taxon>Agaricomycetidae</taxon>
        <taxon>Agaricales</taxon>
        <taxon>Agaricineae</taxon>
        <taxon>Strophariaceae</taxon>
        <taxon>Psilocybe</taxon>
    </lineage>
</organism>
<sequence>MSASQFASFAAYTPPPDEQSGQLPQHDHKPSHNAWFSHGEGSYQSGGIPSISSSLAVHPVEVATEERPSTNLWETTYGWRTDILALWAYLLGPISAIALLIWETQNDYVRFHAYQSALVTTPLIFIRMVLSLLSFPALIKGLCTWGIIATQIISGLYAYRQAAANVASPFKFPVVGDIAEQWLADE</sequence>
<protein>
    <submittedName>
        <fullName evidence="7">Uncharacterized protein</fullName>
    </submittedName>
</protein>